<evidence type="ECO:0000259" key="2">
    <source>
        <dbReference type="PROSITE" id="PS51099"/>
    </source>
</evidence>
<dbReference type="RefSeq" id="WP_024863681.1">
    <property type="nucleotide sequence ID" value="NZ_CP024965.1"/>
</dbReference>
<dbReference type="InterPro" id="IPR036095">
    <property type="entry name" value="PTS_EIIB-like_sf"/>
</dbReference>
<dbReference type="Proteomes" id="UP000232230">
    <property type="component" value="Chromosome"/>
</dbReference>
<dbReference type="InterPro" id="IPR013011">
    <property type="entry name" value="PTS_EIIB_2"/>
</dbReference>
<dbReference type="Pfam" id="PF02302">
    <property type="entry name" value="PTS_IIB"/>
    <property type="match status" value="1"/>
</dbReference>
<proteinExistence type="predicted"/>
<protein>
    <submittedName>
        <fullName evidence="3">PTS system, ascorbate-specific IIB component</fullName>
    </submittedName>
</protein>
<dbReference type="InterPro" id="IPR003501">
    <property type="entry name" value="PTS_EIIB_2/3"/>
</dbReference>
<dbReference type="KEGG" id="esx:ESOMN_v1c00590"/>
<dbReference type="AlphaFoldDB" id="A0A2K8NX73"/>
<feature type="domain" description="PTS EIIB type-2" evidence="2">
    <location>
        <begin position="1"/>
        <end position="91"/>
    </location>
</feature>
<keyword evidence="1" id="KW-0808">Transferase</keyword>
<dbReference type="GO" id="GO:0009401">
    <property type="term" value="P:phosphoenolpyruvate-dependent sugar phosphotransferase system"/>
    <property type="evidence" value="ECO:0007669"/>
    <property type="project" value="InterPro"/>
</dbReference>
<keyword evidence="4" id="KW-1185">Reference proteome</keyword>
<dbReference type="Gene3D" id="3.40.50.2300">
    <property type="match status" value="1"/>
</dbReference>
<dbReference type="GO" id="GO:0008982">
    <property type="term" value="F:protein-N(PI)-phosphohistidine-sugar phosphotransferase activity"/>
    <property type="evidence" value="ECO:0007669"/>
    <property type="project" value="InterPro"/>
</dbReference>
<evidence type="ECO:0000313" key="4">
    <source>
        <dbReference type="Proteomes" id="UP000232230"/>
    </source>
</evidence>
<evidence type="ECO:0000313" key="3">
    <source>
        <dbReference type="EMBL" id="ATZ18445.1"/>
    </source>
</evidence>
<organism evidence="3 4">
    <name type="scientific">Williamsoniiplasma somnilux</name>
    <dbReference type="NCBI Taxonomy" id="215578"/>
    <lineage>
        <taxon>Bacteria</taxon>
        <taxon>Bacillati</taxon>
        <taxon>Mycoplasmatota</taxon>
        <taxon>Mollicutes</taxon>
        <taxon>Entomoplasmatales</taxon>
        <taxon>Williamsoniiplasma</taxon>
    </lineage>
</organism>
<dbReference type="SUPFAM" id="SSF52794">
    <property type="entry name" value="PTS system IIB component-like"/>
    <property type="match status" value="1"/>
</dbReference>
<accession>A0A2K8NX73</accession>
<gene>
    <name evidence="3" type="primary">sgaB</name>
    <name evidence="3" type="ORF">ESOMN_v1c00590</name>
</gene>
<dbReference type="CDD" id="cd05563">
    <property type="entry name" value="PTS_IIB_ascorbate"/>
    <property type="match status" value="1"/>
</dbReference>
<dbReference type="PROSITE" id="PS51099">
    <property type="entry name" value="PTS_EIIB_TYPE_2"/>
    <property type="match status" value="1"/>
</dbReference>
<name>A0A2K8NX73_9MOLU</name>
<reference evidence="3 4" key="1">
    <citation type="submission" date="2017-11" db="EMBL/GenBank/DDBJ databases">
        <title>Genome sequence of Entomoplasma somnilux PYAN-1 (ATCC 49194).</title>
        <authorList>
            <person name="Lo W.-S."/>
            <person name="Gasparich G.E."/>
            <person name="Kuo C.-H."/>
        </authorList>
    </citation>
    <scope>NUCLEOTIDE SEQUENCE [LARGE SCALE GENOMIC DNA]</scope>
    <source>
        <strain evidence="3 4">PYAN-1</strain>
    </source>
</reference>
<sequence>MKIIAVCGQGLGSSLVIEMNMKDAVDEIGADIEIGHTNLNSFDPNDSSISAVVCGKDLEDAINHSNKIVLNNLFDKDELKEKIENFINNYA</sequence>
<dbReference type="EMBL" id="CP024965">
    <property type="protein sequence ID" value="ATZ18445.1"/>
    <property type="molecule type" value="Genomic_DNA"/>
</dbReference>
<evidence type="ECO:0000256" key="1">
    <source>
        <dbReference type="ARBA" id="ARBA00022679"/>
    </source>
</evidence>